<accession>A0AAV7MCL1</accession>
<feature type="compositionally biased region" description="Polar residues" evidence="1">
    <location>
        <begin position="48"/>
        <end position="70"/>
    </location>
</feature>
<feature type="region of interest" description="Disordered" evidence="1">
    <location>
        <begin position="1"/>
        <end position="92"/>
    </location>
</feature>
<comment type="caution">
    <text evidence="2">The sequence shown here is derived from an EMBL/GenBank/DDBJ whole genome shotgun (WGS) entry which is preliminary data.</text>
</comment>
<feature type="compositionally biased region" description="Basic and acidic residues" evidence="1">
    <location>
        <begin position="1"/>
        <end position="17"/>
    </location>
</feature>
<sequence length="92" mass="10070">MRAEEGARVREEERELKATAVARASSEGRARALYKGNGSNMPKRKQMSQRQHNTSGGSRTHTIRTGNPRSSGPREMKTADGSVDPMLAETSL</sequence>
<evidence type="ECO:0000313" key="3">
    <source>
        <dbReference type="Proteomes" id="UP001066276"/>
    </source>
</evidence>
<dbReference type="Proteomes" id="UP001066276">
    <property type="component" value="Chromosome 10"/>
</dbReference>
<dbReference type="AlphaFoldDB" id="A0AAV7MCL1"/>
<gene>
    <name evidence="2" type="ORF">NDU88_005904</name>
</gene>
<proteinExistence type="predicted"/>
<organism evidence="2 3">
    <name type="scientific">Pleurodeles waltl</name>
    <name type="common">Iberian ribbed newt</name>
    <dbReference type="NCBI Taxonomy" id="8319"/>
    <lineage>
        <taxon>Eukaryota</taxon>
        <taxon>Metazoa</taxon>
        <taxon>Chordata</taxon>
        <taxon>Craniata</taxon>
        <taxon>Vertebrata</taxon>
        <taxon>Euteleostomi</taxon>
        <taxon>Amphibia</taxon>
        <taxon>Batrachia</taxon>
        <taxon>Caudata</taxon>
        <taxon>Salamandroidea</taxon>
        <taxon>Salamandridae</taxon>
        <taxon>Pleurodelinae</taxon>
        <taxon>Pleurodeles</taxon>
    </lineage>
</organism>
<protein>
    <submittedName>
        <fullName evidence="2">Uncharacterized protein</fullName>
    </submittedName>
</protein>
<evidence type="ECO:0000313" key="2">
    <source>
        <dbReference type="EMBL" id="KAJ1100829.1"/>
    </source>
</evidence>
<name>A0AAV7MCL1_PLEWA</name>
<evidence type="ECO:0000256" key="1">
    <source>
        <dbReference type="SAM" id="MobiDB-lite"/>
    </source>
</evidence>
<reference evidence="2" key="1">
    <citation type="journal article" date="2022" name="bioRxiv">
        <title>Sequencing and chromosome-scale assembly of the giantPleurodeles waltlgenome.</title>
        <authorList>
            <person name="Brown T."/>
            <person name="Elewa A."/>
            <person name="Iarovenko S."/>
            <person name="Subramanian E."/>
            <person name="Araus A.J."/>
            <person name="Petzold A."/>
            <person name="Susuki M."/>
            <person name="Suzuki K.-i.T."/>
            <person name="Hayashi T."/>
            <person name="Toyoda A."/>
            <person name="Oliveira C."/>
            <person name="Osipova E."/>
            <person name="Leigh N.D."/>
            <person name="Simon A."/>
            <person name="Yun M.H."/>
        </authorList>
    </citation>
    <scope>NUCLEOTIDE SEQUENCE</scope>
    <source>
        <strain evidence="2">20211129_DDA</strain>
        <tissue evidence="2">Liver</tissue>
    </source>
</reference>
<dbReference type="EMBL" id="JANPWB010000014">
    <property type="protein sequence ID" value="KAJ1100829.1"/>
    <property type="molecule type" value="Genomic_DNA"/>
</dbReference>
<keyword evidence="3" id="KW-1185">Reference proteome</keyword>